<name>A0ABY5YXM1_9ACTN</name>
<protein>
    <submittedName>
        <fullName evidence="6">Response regulator transcription factor</fullName>
    </submittedName>
</protein>
<dbReference type="Gene3D" id="1.10.10.10">
    <property type="entry name" value="Winged helix-like DNA-binding domain superfamily/Winged helix DNA-binding domain"/>
    <property type="match status" value="1"/>
</dbReference>
<gene>
    <name evidence="6" type="ORF">Drose_25120</name>
</gene>
<dbReference type="PANTHER" id="PTHR48111">
    <property type="entry name" value="REGULATOR OF RPOS"/>
    <property type="match status" value="1"/>
</dbReference>
<feature type="DNA-binding region" description="OmpR/PhoB-type" evidence="3">
    <location>
        <begin position="124"/>
        <end position="217"/>
    </location>
</feature>
<dbReference type="RefSeq" id="WP_260723816.1">
    <property type="nucleotide sequence ID" value="NZ_BAAABS010000011.1"/>
</dbReference>
<keyword evidence="2" id="KW-0597">Phosphoprotein</keyword>
<dbReference type="EMBL" id="CP073721">
    <property type="protein sequence ID" value="UWZ34496.1"/>
    <property type="molecule type" value="Genomic_DNA"/>
</dbReference>
<dbReference type="Gene3D" id="3.40.50.2300">
    <property type="match status" value="1"/>
</dbReference>
<dbReference type="Pfam" id="PF00486">
    <property type="entry name" value="Trans_reg_C"/>
    <property type="match status" value="1"/>
</dbReference>
<keyword evidence="1 3" id="KW-0238">DNA-binding</keyword>
<dbReference type="PROSITE" id="PS50110">
    <property type="entry name" value="RESPONSE_REGULATORY"/>
    <property type="match status" value="1"/>
</dbReference>
<feature type="modified residue" description="4-aspartylphosphate" evidence="2">
    <location>
        <position position="51"/>
    </location>
</feature>
<evidence type="ECO:0000256" key="1">
    <source>
        <dbReference type="ARBA" id="ARBA00023125"/>
    </source>
</evidence>
<dbReference type="SMART" id="SM00448">
    <property type="entry name" value="REC"/>
    <property type="match status" value="1"/>
</dbReference>
<dbReference type="InterPro" id="IPR039420">
    <property type="entry name" value="WalR-like"/>
</dbReference>
<dbReference type="Proteomes" id="UP001058271">
    <property type="component" value="Chromosome"/>
</dbReference>
<evidence type="ECO:0000256" key="3">
    <source>
        <dbReference type="PROSITE-ProRule" id="PRU01091"/>
    </source>
</evidence>
<proteinExistence type="predicted"/>
<feature type="domain" description="Response regulatory" evidence="4">
    <location>
        <begin position="2"/>
        <end position="116"/>
    </location>
</feature>
<dbReference type="InterPro" id="IPR036388">
    <property type="entry name" value="WH-like_DNA-bd_sf"/>
</dbReference>
<evidence type="ECO:0000313" key="7">
    <source>
        <dbReference type="Proteomes" id="UP001058271"/>
    </source>
</evidence>
<dbReference type="SMART" id="SM00862">
    <property type="entry name" value="Trans_reg_C"/>
    <property type="match status" value="1"/>
</dbReference>
<evidence type="ECO:0000256" key="2">
    <source>
        <dbReference type="PROSITE-ProRule" id="PRU00169"/>
    </source>
</evidence>
<dbReference type="PANTHER" id="PTHR48111:SF36">
    <property type="entry name" value="TRANSCRIPTIONAL REGULATORY PROTEIN CUTR"/>
    <property type="match status" value="1"/>
</dbReference>
<evidence type="ECO:0000259" key="4">
    <source>
        <dbReference type="PROSITE" id="PS50110"/>
    </source>
</evidence>
<accession>A0ABY5YXM1</accession>
<feature type="domain" description="OmpR/PhoB-type" evidence="5">
    <location>
        <begin position="124"/>
        <end position="217"/>
    </location>
</feature>
<organism evidence="6 7">
    <name type="scientific">Dactylosporangium roseum</name>
    <dbReference type="NCBI Taxonomy" id="47989"/>
    <lineage>
        <taxon>Bacteria</taxon>
        <taxon>Bacillati</taxon>
        <taxon>Actinomycetota</taxon>
        <taxon>Actinomycetes</taxon>
        <taxon>Micromonosporales</taxon>
        <taxon>Micromonosporaceae</taxon>
        <taxon>Dactylosporangium</taxon>
    </lineage>
</organism>
<dbReference type="PROSITE" id="PS51755">
    <property type="entry name" value="OMPR_PHOB"/>
    <property type="match status" value="1"/>
</dbReference>
<dbReference type="CDD" id="cd00383">
    <property type="entry name" value="trans_reg_C"/>
    <property type="match status" value="1"/>
</dbReference>
<reference evidence="6" key="1">
    <citation type="submission" date="2021-04" db="EMBL/GenBank/DDBJ databases">
        <title>Biosynthetic gene clusters of Dactylosporangioum roseum.</title>
        <authorList>
            <person name="Hartkoorn R.C."/>
            <person name="Beaudoing E."/>
            <person name="Hot D."/>
            <person name="Moureu S."/>
        </authorList>
    </citation>
    <scope>NUCLEOTIDE SEQUENCE</scope>
    <source>
        <strain evidence="6">NRRL B-16295</strain>
    </source>
</reference>
<dbReference type="Gene3D" id="6.10.250.690">
    <property type="match status" value="1"/>
</dbReference>
<dbReference type="SUPFAM" id="SSF52172">
    <property type="entry name" value="CheY-like"/>
    <property type="match status" value="1"/>
</dbReference>
<evidence type="ECO:0000259" key="5">
    <source>
        <dbReference type="PROSITE" id="PS51755"/>
    </source>
</evidence>
<dbReference type="InterPro" id="IPR001789">
    <property type="entry name" value="Sig_transdc_resp-reg_receiver"/>
</dbReference>
<keyword evidence="7" id="KW-1185">Reference proteome</keyword>
<dbReference type="InterPro" id="IPR011006">
    <property type="entry name" value="CheY-like_superfamily"/>
</dbReference>
<dbReference type="InterPro" id="IPR001867">
    <property type="entry name" value="OmpR/PhoB-type_DNA-bd"/>
</dbReference>
<dbReference type="Pfam" id="PF00072">
    <property type="entry name" value="Response_reg"/>
    <property type="match status" value="1"/>
</dbReference>
<evidence type="ECO:0000313" key="6">
    <source>
        <dbReference type="EMBL" id="UWZ34496.1"/>
    </source>
</evidence>
<sequence>MRVLVVEDQVVLADSVARALRHEGMAVDVAYDGAAALQRTAVLDYDVVVLDRDLPGVHGDQVCRTLVARESPSRVLMLTASGTVAERVEGLGLGADDYLPKPFAYAELVARIRAVGRRSQPATPPVLAHVDLRLDPARRIATRAGAQLALGPKEFAVLEHLLTAQGRVVSAEELLDRVWDEAADPFTTTVKATMNRLRAKLGDPPLIVTVARAGYRI</sequence>